<proteinExistence type="predicted"/>
<feature type="region of interest" description="Disordered" evidence="1">
    <location>
        <begin position="79"/>
        <end position="100"/>
    </location>
</feature>
<dbReference type="EMBL" id="JBBPBK010000015">
    <property type="protein sequence ID" value="KAK9269576.1"/>
    <property type="molecule type" value="Genomic_DNA"/>
</dbReference>
<organism evidence="2 3">
    <name type="scientific">Liquidambar formosana</name>
    <name type="common">Formosan gum</name>
    <dbReference type="NCBI Taxonomy" id="63359"/>
    <lineage>
        <taxon>Eukaryota</taxon>
        <taxon>Viridiplantae</taxon>
        <taxon>Streptophyta</taxon>
        <taxon>Embryophyta</taxon>
        <taxon>Tracheophyta</taxon>
        <taxon>Spermatophyta</taxon>
        <taxon>Magnoliopsida</taxon>
        <taxon>eudicotyledons</taxon>
        <taxon>Gunneridae</taxon>
        <taxon>Pentapetalae</taxon>
        <taxon>Saxifragales</taxon>
        <taxon>Altingiaceae</taxon>
        <taxon>Liquidambar</taxon>
    </lineage>
</organism>
<gene>
    <name evidence="2" type="ORF">L1049_001352</name>
</gene>
<protein>
    <submittedName>
        <fullName evidence="2">Uncharacterized protein</fullName>
    </submittedName>
</protein>
<accession>A0AAP0NC76</accession>
<dbReference type="Proteomes" id="UP001415857">
    <property type="component" value="Unassembled WGS sequence"/>
</dbReference>
<evidence type="ECO:0000313" key="3">
    <source>
        <dbReference type="Proteomes" id="UP001415857"/>
    </source>
</evidence>
<dbReference type="AlphaFoldDB" id="A0AAP0NC76"/>
<keyword evidence="3" id="KW-1185">Reference proteome</keyword>
<sequence>MLTLSSSEATGLIHLVTRNHASYIMKCTTCRGHSHCPNLICLSTALHYRKNERSQWHWWKEMATMMITAMTYALQAASIEGDGDDDDDDDDGDYDYAPAA</sequence>
<feature type="compositionally biased region" description="Acidic residues" evidence="1">
    <location>
        <begin position="81"/>
        <end position="94"/>
    </location>
</feature>
<evidence type="ECO:0000313" key="2">
    <source>
        <dbReference type="EMBL" id="KAK9269576.1"/>
    </source>
</evidence>
<reference evidence="2 3" key="1">
    <citation type="journal article" date="2024" name="Plant J.">
        <title>Genome sequences and population genomics reveal climatic adaptation and genomic divergence between two closely related sweetgum species.</title>
        <authorList>
            <person name="Xu W.Q."/>
            <person name="Ren C.Q."/>
            <person name="Zhang X.Y."/>
            <person name="Comes H.P."/>
            <person name="Liu X.H."/>
            <person name="Li Y.G."/>
            <person name="Kettle C.J."/>
            <person name="Jalonen R."/>
            <person name="Gaisberger H."/>
            <person name="Ma Y.Z."/>
            <person name="Qiu Y.X."/>
        </authorList>
    </citation>
    <scope>NUCLEOTIDE SEQUENCE [LARGE SCALE GENOMIC DNA]</scope>
    <source>
        <strain evidence="2">Hangzhou</strain>
    </source>
</reference>
<comment type="caution">
    <text evidence="2">The sequence shown here is derived from an EMBL/GenBank/DDBJ whole genome shotgun (WGS) entry which is preliminary data.</text>
</comment>
<evidence type="ECO:0000256" key="1">
    <source>
        <dbReference type="SAM" id="MobiDB-lite"/>
    </source>
</evidence>
<name>A0AAP0NC76_LIQFO</name>